<evidence type="ECO:0000313" key="1">
    <source>
        <dbReference type="EMBL" id="TVU06493.1"/>
    </source>
</evidence>
<dbReference type="Gramene" id="TVU06493">
    <property type="protein sequence ID" value="TVU06493"/>
    <property type="gene ID" value="EJB05_49712"/>
</dbReference>
<dbReference type="AlphaFoldDB" id="A0A5J9T509"/>
<organism evidence="1 2">
    <name type="scientific">Eragrostis curvula</name>
    <name type="common">weeping love grass</name>
    <dbReference type="NCBI Taxonomy" id="38414"/>
    <lineage>
        <taxon>Eukaryota</taxon>
        <taxon>Viridiplantae</taxon>
        <taxon>Streptophyta</taxon>
        <taxon>Embryophyta</taxon>
        <taxon>Tracheophyta</taxon>
        <taxon>Spermatophyta</taxon>
        <taxon>Magnoliopsida</taxon>
        <taxon>Liliopsida</taxon>
        <taxon>Poales</taxon>
        <taxon>Poaceae</taxon>
        <taxon>PACMAD clade</taxon>
        <taxon>Chloridoideae</taxon>
        <taxon>Eragrostideae</taxon>
        <taxon>Eragrostidinae</taxon>
        <taxon>Eragrostis</taxon>
    </lineage>
</organism>
<proteinExistence type="predicted"/>
<comment type="caution">
    <text evidence="1">The sequence shown here is derived from an EMBL/GenBank/DDBJ whole genome shotgun (WGS) entry which is preliminary data.</text>
</comment>
<name>A0A5J9T509_9POAL</name>
<feature type="non-terminal residue" evidence="1">
    <location>
        <position position="1"/>
    </location>
</feature>
<dbReference type="Proteomes" id="UP000324897">
    <property type="component" value="Unassembled WGS sequence"/>
</dbReference>
<keyword evidence="2" id="KW-1185">Reference proteome</keyword>
<protein>
    <submittedName>
        <fullName evidence="1">Uncharacterized protein</fullName>
    </submittedName>
</protein>
<accession>A0A5J9T509</accession>
<gene>
    <name evidence="1" type="ORF">EJB05_49712</name>
</gene>
<evidence type="ECO:0000313" key="2">
    <source>
        <dbReference type="Proteomes" id="UP000324897"/>
    </source>
</evidence>
<reference evidence="1 2" key="1">
    <citation type="journal article" date="2019" name="Sci. Rep.">
        <title>A high-quality genome of Eragrostis curvula grass provides insights into Poaceae evolution and supports new strategies to enhance forage quality.</title>
        <authorList>
            <person name="Carballo J."/>
            <person name="Santos B.A.C.M."/>
            <person name="Zappacosta D."/>
            <person name="Garbus I."/>
            <person name="Selva J.P."/>
            <person name="Gallo C.A."/>
            <person name="Diaz A."/>
            <person name="Albertini E."/>
            <person name="Caccamo M."/>
            <person name="Echenique V."/>
        </authorList>
    </citation>
    <scope>NUCLEOTIDE SEQUENCE [LARGE SCALE GENOMIC DNA]</scope>
    <source>
        <strain evidence="2">cv. Victoria</strain>
        <tissue evidence="1">Leaf</tissue>
    </source>
</reference>
<sequence>AQHKESASKKEMPGAYGGMCVVCRGNNSRRNGGTSVLWVPILSDVLDVITRSKEVFHAWMLYGGRGST</sequence>
<dbReference type="EMBL" id="RWGY01000051">
    <property type="protein sequence ID" value="TVU06493.1"/>
    <property type="molecule type" value="Genomic_DNA"/>
</dbReference>